<keyword evidence="8" id="KW-1185">Reference proteome</keyword>
<evidence type="ECO:0000313" key="8">
    <source>
        <dbReference type="Proteomes" id="UP000694846"/>
    </source>
</evidence>
<dbReference type="GO" id="GO:0006886">
    <property type="term" value="P:intracellular protein transport"/>
    <property type="evidence" value="ECO:0007669"/>
    <property type="project" value="InterPro"/>
</dbReference>
<dbReference type="Gene3D" id="2.60.40.640">
    <property type="match status" value="2"/>
</dbReference>
<reference evidence="9" key="2">
    <citation type="submission" date="2025-04" db="UniProtKB">
        <authorList>
            <consortium name="RefSeq"/>
        </authorList>
    </citation>
    <scope>IDENTIFICATION</scope>
    <source>
        <tissue evidence="9">Whole body</tissue>
    </source>
</reference>
<reference evidence="7" key="1">
    <citation type="submission" date="2018-04" db="EMBL/GenBank/DDBJ databases">
        <title>Transcriptome assembly of Sipha flava.</title>
        <authorList>
            <person name="Scully E.D."/>
            <person name="Geib S.M."/>
            <person name="Palmer N.A."/>
            <person name="Koch K."/>
            <person name="Bradshaw J."/>
            <person name="Heng-Moss T."/>
            <person name="Sarath G."/>
        </authorList>
    </citation>
    <scope>NUCLEOTIDE SEQUENCE</scope>
</reference>
<dbReference type="RefSeq" id="XP_025419400.1">
    <property type="nucleotide sequence ID" value="XM_025563615.1"/>
</dbReference>
<dbReference type="SUPFAM" id="SSF81296">
    <property type="entry name" value="E set domains"/>
    <property type="match status" value="1"/>
</dbReference>
<evidence type="ECO:0000256" key="4">
    <source>
        <dbReference type="ARBA" id="ARBA00067597"/>
    </source>
</evidence>
<accession>A0A2S2Q3J7</accession>
<evidence type="ECO:0000313" key="9">
    <source>
        <dbReference type="RefSeq" id="XP_025419400.1"/>
    </source>
</evidence>
<proteinExistence type="inferred from homology"/>
<evidence type="ECO:0000256" key="3">
    <source>
        <dbReference type="ARBA" id="ARBA00022753"/>
    </source>
</evidence>
<dbReference type="Proteomes" id="UP000694846">
    <property type="component" value="Unplaced"/>
</dbReference>
<dbReference type="FunFam" id="2.60.40.640:FF:000009">
    <property type="entry name" value="Down syndrome critical region protein 3"/>
    <property type="match status" value="1"/>
</dbReference>
<organism evidence="7">
    <name type="scientific">Sipha flava</name>
    <name type="common">yellow sugarcane aphid</name>
    <dbReference type="NCBI Taxonomy" id="143950"/>
    <lineage>
        <taxon>Eukaryota</taxon>
        <taxon>Metazoa</taxon>
        <taxon>Ecdysozoa</taxon>
        <taxon>Arthropoda</taxon>
        <taxon>Hexapoda</taxon>
        <taxon>Insecta</taxon>
        <taxon>Pterygota</taxon>
        <taxon>Neoptera</taxon>
        <taxon>Paraneoptera</taxon>
        <taxon>Hemiptera</taxon>
        <taxon>Sternorrhyncha</taxon>
        <taxon>Aphidomorpha</taxon>
        <taxon>Aphidoidea</taxon>
        <taxon>Aphididae</taxon>
        <taxon>Sipha</taxon>
    </lineage>
</organism>
<keyword evidence="3" id="KW-0967">Endosome</keyword>
<dbReference type="GO" id="GO:0005768">
    <property type="term" value="C:endosome"/>
    <property type="evidence" value="ECO:0007669"/>
    <property type="project" value="UniProtKB-SubCell"/>
</dbReference>
<protein>
    <recommendedName>
        <fullName evidence="4">Vacuolar protein sorting-associated protein 26C</fullName>
    </recommendedName>
</protein>
<dbReference type="OrthoDB" id="10263384at2759"/>
<name>A0A2S2Q3J7_9HEMI</name>
<sequence>MTINLDIVLKRTNKVYHEGDTISGVITIETPMDAKHEGITMTIEGAVDLQISNQNVGAFDAFYNSIKPVQLMMCTLDVARPGRFTSGITEIPFEAPVEPLFNKTLYESYHGVFINIQYLLKAVIKRNFLNKDIHKTLEFVVENRPSLDTLVTKVDNFVINQNTLANINDISDIPKFLILGTIDSVICSITQPFTGELKIEHSDVPIKSIDIQLVRVETCGCAEGFSKDATEIQNIQIAEGNVSTGISIPIYMIFPRLFSCSTTKTTNFKIEFEVNVSVIFINDHLVTENFPITVYR</sequence>
<gene>
    <name evidence="7" type="primary">Dscr3</name>
    <name evidence="9" type="synonym">LOC112689767</name>
    <name evidence="7" type="ORF">g.85353</name>
</gene>
<evidence type="ECO:0000256" key="1">
    <source>
        <dbReference type="ARBA" id="ARBA00004177"/>
    </source>
</evidence>
<dbReference type="FunFam" id="2.60.40.640:FF:000024">
    <property type="entry name" value="Down syndrome critical region protein 3"/>
    <property type="match status" value="1"/>
</dbReference>
<evidence type="ECO:0000256" key="6">
    <source>
        <dbReference type="ARBA" id="ARBA00093474"/>
    </source>
</evidence>
<dbReference type="InterPro" id="IPR014752">
    <property type="entry name" value="Arrestin-like_C"/>
</dbReference>
<comment type="similarity">
    <text evidence="2">Belongs to the VPS26 family.</text>
</comment>
<dbReference type="InterPro" id="IPR014756">
    <property type="entry name" value="Ig_E-set"/>
</dbReference>
<evidence type="ECO:0000313" key="7">
    <source>
        <dbReference type="EMBL" id="MBY72305.1"/>
    </source>
</evidence>
<evidence type="ECO:0000256" key="2">
    <source>
        <dbReference type="ARBA" id="ARBA00009100"/>
    </source>
</evidence>
<dbReference type="EMBL" id="GGMS01003102">
    <property type="protein sequence ID" value="MBY72305.1"/>
    <property type="molecule type" value="Transcribed_RNA"/>
</dbReference>
<dbReference type="PANTHER" id="PTHR12233">
    <property type="entry name" value="VACUOLAR PROTEIN SORTING 26 RELATED"/>
    <property type="match status" value="1"/>
</dbReference>
<evidence type="ECO:0000256" key="5">
    <source>
        <dbReference type="ARBA" id="ARBA00093280"/>
    </source>
</evidence>
<comment type="function">
    <text evidence="5">Component of the commander complex that is essential for endosomal recycling of transmembrane cargos; the commander complex is composed of the CCC subcomplex and the retriever subcomplex. Component of the retriever complex, which is a heterotrimeric complex related to retromer cargo-selective complex (CSC) and essential for retromer-independent retrieval and recycling of numerous cargos such as integrin alpha-5/beta-1 (ITGA5:ITGB1). The recruitment of the retriever complex to the endosomal membrane involves CCC and WASH complexes. In the endosomes, drives the retriever and recycling of NxxY-motif-containing cargo proteins by coupling to SNX17, a cargo essential for the homeostatic maintenance of numerous cell surface proteins associated with processes that include cell migration, cell adhesion, nutrient supply and cell signaling.</text>
</comment>
<comment type="subcellular location">
    <subcellularLocation>
        <location evidence="1">Endosome</location>
    </subcellularLocation>
</comment>
<dbReference type="InterPro" id="IPR028934">
    <property type="entry name" value="Vps26-related"/>
</dbReference>
<dbReference type="AlphaFoldDB" id="A0A2S2Q3J7"/>
<dbReference type="Pfam" id="PF03643">
    <property type="entry name" value="Vps26"/>
    <property type="match status" value="1"/>
</dbReference>
<comment type="subunit">
    <text evidence="6">Component of the commander complex that is essential for endosomal recycling of transmembrane cargos; the commander complex is composed of the CCC subcomplex and the retriever subcomplex. Component of the heterotrimeric retriever complex consisting of VPS26C, VPS29 and VPS35L; within the complex interacts with VPS35L. Interacts with SNX17 (via C-terminus); the interaction is direct and associates SNX17 with the retriever complex. Interacts with SNX31; the interaction is direct.</text>
</comment>